<dbReference type="GO" id="GO:0030570">
    <property type="term" value="F:pectate lyase activity"/>
    <property type="evidence" value="ECO:0007669"/>
    <property type="project" value="UniProtKB-EC"/>
</dbReference>
<feature type="signal peptide" evidence="1">
    <location>
        <begin position="1"/>
        <end position="29"/>
    </location>
</feature>
<proteinExistence type="predicted"/>
<dbReference type="AlphaFoldDB" id="A0A437QFE0"/>
<dbReference type="InterPro" id="IPR012669">
    <property type="entry name" value="Pectate_lyase"/>
</dbReference>
<keyword evidence="3" id="KW-1185">Reference proteome</keyword>
<dbReference type="Pfam" id="PF09492">
    <property type="entry name" value="Pec_lyase"/>
    <property type="match status" value="1"/>
</dbReference>
<dbReference type="EMBL" id="SACS01000024">
    <property type="protein sequence ID" value="RVU33278.1"/>
    <property type="molecule type" value="Genomic_DNA"/>
</dbReference>
<keyword evidence="2" id="KW-0456">Lyase</keyword>
<dbReference type="EC" id="4.2.2.2" evidence="2"/>
<evidence type="ECO:0000313" key="3">
    <source>
        <dbReference type="Proteomes" id="UP000283077"/>
    </source>
</evidence>
<evidence type="ECO:0000256" key="1">
    <source>
        <dbReference type="SAM" id="SignalP"/>
    </source>
</evidence>
<evidence type="ECO:0000313" key="2">
    <source>
        <dbReference type="EMBL" id="RVU33278.1"/>
    </source>
</evidence>
<dbReference type="Proteomes" id="UP000283077">
    <property type="component" value="Unassembled WGS sequence"/>
</dbReference>
<name>A0A437QFE0_9GAMM</name>
<protein>
    <submittedName>
        <fullName evidence="2">Pectate lyase</fullName>
        <ecNumber evidence="2">4.2.2.2</ecNumber>
    </submittedName>
</protein>
<sequence length="410" mass="45595">MFKKICGRSRDFFALALLLFLPVCTSAIAIDPEQDQGFDWRQQVAQDPAWQAYFARSEAFAAKDQALLQNELVLLQQTKASKPAKHKQFGFEPEPTVEYLQSPDAIRVAQVMLSFQTPSGGWSKRTDMAGLPRQPGQMFGVEKNYIPTFDNGATTTQLRWLAAFYPYAPAALQPKLKAALEKGVQFVLAAQYPNGGFAQTYPLRGGYHDAVTLNDHVLVELLRLLKDVAAAPQFALLPEHIRQQAKQQFVLGTELLLKAQVKLNGKLTIWAAQHHPLTLEPLAARAYELAALASSESAGVTLLLMELPQPSAAVVQAVEAAVSWFSEKQILDTKVERDDKGMRLVAAPGAKPLWARFYDLKTQQPLFVDRDGSIKAKVTELSLERQQGYGWYQNNAAAVLKAYPKWRAKL</sequence>
<gene>
    <name evidence="2" type="primary">pelA</name>
    <name evidence="2" type="ORF">EOE67_17645</name>
</gene>
<feature type="chain" id="PRO_5019584278" evidence="1">
    <location>
        <begin position="30"/>
        <end position="410"/>
    </location>
</feature>
<organism evidence="2 3">
    <name type="scientific">Rheinheimera riviphila</name>
    <dbReference type="NCBI Taxonomy" id="1834037"/>
    <lineage>
        <taxon>Bacteria</taxon>
        <taxon>Pseudomonadati</taxon>
        <taxon>Pseudomonadota</taxon>
        <taxon>Gammaproteobacteria</taxon>
        <taxon>Chromatiales</taxon>
        <taxon>Chromatiaceae</taxon>
        <taxon>Rheinheimera</taxon>
    </lineage>
</organism>
<keyword evidence="1" id="KW-0732">Signal</keyword>
<dbReference type="SUPFAM" id="SSF81853">
    <property type="entry name" value="Family 10 polysaccharide lyase"/>
    <property type="match status" value="1"/>
</dbReference>
<dbReference type="NCBIfam" id="TIGR02474">
    <property type="entry name" value="pec_lyase"/>
    <property type="match status" value="1"/>
</dbReference>
<dbReference type="OrthoDB" id="8737820at2"/>
<comment type="caution">
    <text evidence="2">The sequence shown here is derived from an EMBL/GenBank/DDBJ whole genome shotgun (WGS) entry which is preliminary data.</text>
</comment>
<dbReference type="RefSeq" id="WP_127700651.1">
    <property type="nucleotide sequence ID" value="NZ_SACS01000024.1"/>
</dbReference>
<dbReference type="Gene3D" id="1.50.10.20">
    <property type="match status" value="1"/>
</dbReference>
<reference evidence="2 3" key="1">
    <citation type="submission" date="2019-01" db="EMBL/GenBank/DDBJ databases">
        <authorList>
            <person name="Chen W.-M."/>
        </authorList>
    </citation>
    <scope>NUCLEOTIDE SEQUENCE [LARGE SCALE GENOMIC DNA]</scope>
    <source>
        <strain evidence="2 3">KYPC3</strain>
    </source>
</reference>
<accession>A0A437QFE0</accession>